<accession>A0A2S6G0Z1</accession>
<gene>
    <name evidence="6" type="ORF">BD821_101254</name>
</gene>
<dbReference type="InterPro" id="IPR036866">
    <property type="entry name" value="RibonucZ/Hydroxyglut_hydro"/>
</dbReference>
<keyword evidence="2" id="KW-0479">Metal-binding</keyword>
<feature type="domain" description="Metallo-beta-lactamase" evidence="5">
    <location>
        <begin position="12"/>
        <end position="185"/>
    </location>
</feature>
<dbReference type="CDD" id="cd06262">
    <property type="entry name" value="metallo-hydrolase-like_MBL-fold"/>
    <property type="match status" value="1"/>
</dbReference>
<proteinExistence type="predicted"/>
<dbReference type="PANTHER" id="PTHR46233">
    <property type="entry name" value="HYDROXYACYLGLUTATHIONE HYDROLASE GLOC"/>
    <property type="match status" value="1"/>
</dbReference>
<evidence type="ECO:0000259" key="5">
    <source>
        <dbReference type="SMART" id="SM00849"/>
    </source>
</evidence>
<dbReference type="Gene3D" id="3.60.15.10">
    <property type="entry name" value="Ribonuclease Z/Hydroxyacylglutathione hydrolase-like"/>
    <property type="match status" value="1"/>
</dbReference>
<dbReference type="GO" id="GO:0046872">
    <property type="term" value="F:metal ion binding"/>
    <property type="evidence" value="ECO:0007669"/>
    <property type="project" value="UniProtKB-KW"/>
</dbReference>
<dbReference type="SMART" id="SM00849">
    <property type="entry name" value="Lactamase_B"/>
    <property type="match status" value="1"/>
</dbReference>
<dbReference type="EMBL" id="PTIS01000001">
    <property type="protein sequence ID" value="PPK49592.1"/>
    <property type="molecule type" value="Genomic_DNA"/>
</dbReference>
<dbReference type="GO" id="GO:0016787">
    <property type="term" value="F:hydrolase activity"/>
    <property type="evidence" value="ECO:0007669"/>
    <property type="project" value="UniProtKB-KW"/>
</dbReference>
<evidence type="ECO:0000256" key="3">
    <source>
        <dbReference type="ARBA" id="ARBA00022801"/>
    </source>
</evidence>
<dbReference type="STRING" id="37659.GCA_000703125_02704"/>
<keyword evidence="3 6" id="KW-0378">Hydrolase</keyword>
<dbReference type="Proteomes" id="UP000239863">
    <property type="component" value="Unassembled WGS sequence"/>
</dbReference>
<keyword evidence="4" id="KW-0862">Zinc</keyword>
<protein>
    <submittedName>
        <fullName evidence="6">Glyoxylase-like metal-dependent hydrolase (Beta-lactamase superfamily II)</fullName>
    </submittedName>
</protein>
<evidence type="ECO:0000313" key="6">
    <source>
        <dbReference type="EMBL" id="PPK49592.1"/>
    </source>
</evidence>
<evidence type="ECO:0000256" key="4">
    <source>
        <dbReference type="ARBA" id="ARBA00022833"/>
    </source>
</evidence>
<dbReference type="AlphaFoldDB" id="A0A2S6G0Z1"/>
<dbReference type="RefSeq" id="WP_104408956.1">
    <property type="nucleotide sequence ID" value="NZ_PTIS01000001.1"/>
</dbReference>
<evidence type="ECO:0000256" key="1">
    <source>
        <dbReference type="ARBA" id="ARBA00001947"/>
    </source>
</evidence>
<dbReference type="PANTHER" id="PTHR46233:SF3">
    <property type="entry name" value="HYDROXYACYLGLUTATHIONE HYDROLASE GLOC"/>
    <property type="match status" value="1"/>
</dbReference>
<sequence>MIIKRIPAGVYAANCYVIMDESTKEAVILDPGGDEDDIMSSIEQIGAKIKYILLTHGHVDHTGGVIKLKEKYNCKVGINQRDEELMINGAYMFGEFENHEQVDFLLKDGDTICFGDKKIIVLETPGHTPGGVSFLVEDKVFTGDTLFAGSIGRTDLTGGDFQTIIDSIKAKLMVLKEETIVYPGHGPKSSIGIEKKSNPFL</sequence>
<dbReference type="Pfam" id="PF00753">
    <property type="entry name" value="Lactamase_B"/>
    <property type="match status" value="1"/>
</dbReference>
<comment type="caution">
    <text evidence="6">The sequence shown here is derived from an EMBL/GenBank/DDBJ whole genome shotgun (WGS) entry which is preliminary data.</text>
</comment>
<dbReference type="InterPro" id="IPR051453">
    <property type="entry name" value="MBL_Glyoxalase_II"/>
</dbReference>
<dbReference type="OrthoDB" id="9802248at2"/>
<name>A0A2S6G0Z1_9CLOT</name>
<organism evidence="6 7">
    <name type="scientific">Clostridium algidicarnis DSM 15099</name>
    <dbReference type="NCBI Taxonomy" id="1121295"/>
    <lineage>
        <taxon>Bacteria</taxon>
        <taxon>Bacillati</taxon>
        <taxon>Bacillota</taxon>
        <taxon>Clostridia</taxon>
        <taxon>Eubacteriales</taxon>
        <taxon>Clostridiaceae</taxon>
        <taxon>Clostridium</taxon>
    </lineage>
</organism>
<reference evidence="6 7" key="1">
    <citation type="submission" date="2018-02" db="EMBL/GenBank/DDBJ databases">
        <title>Genomic Encyclopedia of Archaeal and Bacterial Type Strains, Phase II (KMG-II): from individual species to whole genera.</title>
        <authorList>
            <person name="Goeker M."/>
        </authorList>
    </citation>
    <scope>NUCLEOTIDE SEQUENCE [LARGE SCALE GENOMIC DNA]</scope>
    <source>
        <strain evidence="6 7">DSM 15099</strain>
    </source>
</reference>
<evidence type="ECO:0000313" key="7">
    <source>
        <dbReference type="Proteomes" id="UP000239863"/>
    </source>
</evidence>
<dbReference type="SUPFAM" id="SSF56281">
    <property type="entry name" value="Metallo-hydrolase/oxidoreductase"/>
    <property type="match status" value="1"/>
</dbReference>
<comment type="cofactor">
    <cofactor evidence="1">
        <name>Zn(2+)</name>
        <dbReference type="ChEBI" id="CHEBI:29105"/>
    </cofactor>
</comment>
<dbReference type="InterPro" id="IPR001279">
    <property type="entry name" value="Metallo-B-lactamas"/>
</dbReference>
<evidence type="ECO:0000256" key="2">
    <source>
        <dbReference type="ARBA" id="ARBA00022723"/>
    </source>
</evidence>